<dbReference type="PATRIC" id="fig|1612624.7.peg.1558"/>
<dbReference type="OrthoDB" id="9800712at2"/>
<gene>
    <name evidence="4" type="ORF">ADU59_07390</name>
</gene>
<comment type="caution">
    <text evidence="4">The sequence shown here is derived from an EMBL/GenBank/DDBJ whole genome shotgun (WGS) entry which is preliminary data.</text>
</comment>
<dbReference type="Proteomes" id="UP000093111">
    <property type="component" value="Unassembled WGS sequence"/>
</dbReference>
<dbReference type="InterPro" id="IPR003749">
    <property type="entry name" value="ThiS/MoaD-like"/>
</dbReference>
<evidence type="ECO:0000256" key="2">
    <source>
        <dbReference type="ARBA" id="ARBA00024200"/>
    </source>
</evidence>
<dbReference type="PANTHER" id="PTHR33359">
    <property type="entry name" value="MOLYBDOPTERIN SYNTHASE SULFUR CARRIER SUBUNIT"/>
    <property type="match status" value="1"/>
</dbReference>
<proteinExistence type="inferred from homology"/>
<comment type="similarity">
    <text evidence="2">Belongs to the MoaD family.</text>
</comment>
<dbReference type="PANTHER" id="PTHR33359:SF1">
    <property type="entry name" value="MOLYBDOPTERIN SYNTHASE SULFUR CARRIER SUBUNIT"/>
    <property type="match status" value="1"/>
</dbReference>
<dbReference type="SUPFAM" id="SSF54285">
    <property type="entry name" value="MoaD/ThiS"/>
    <property type="match status" value="1"/>
</dbReference>
<accession>A0A1C7P5D4</accession>
<organism evidence="4 5">
    <name type="scientific">Pararhizobium polonicum</name>
    <dbReference type="NCBI Taxonomy" id="1612624"/>
    <lineage>
        <taxon>Bacteria</taxon>
        <taxon>Pseudomonadati</taxon>
        <taxon>Pseudomonadota</taxon>
        <taxon>Alphaproteobacteria</taxon>
        <taxon>Hyphomicrobiales</taxon>
        <taxon>Rhizobiaceae</taxon>
        <taxon>Rhizobium/Agrobacterium group</taxon>
        <taxon>Pararhizobium</taxon>
    </lineage>
</organism>
<reference evidence="4 5" key="1">
    <citation type="journal article" date="2016" name="Syst. Appl. Microbiol.">
        <title>Pararhizobium polonicum sp. nov. isolated from tumors on stone fruit rootstocks.</title>
        <authorList>
            <person name="Pulawska J."/>
            <person name="Kuzmanovic N."/>
            <person name="Willems A."/>
            <person name="Pothier J.F."/>
        </authorList>
    </citation>
    <scope>NUCLEOTIDE SEQUENCE [LARGE SCALE GENOMIC DNA]</scope>
    <source>
        <strain evidence="4 5">F5.1</strain>
    </source>
</reference>
<dbReference type="GO" id="GO:1990133">
    <property type="term" value="C:molybdopterin adenylyltransferase complex"/>
    <property type="evidence" value="ECO:0007669"/>
    <property type="project" value="TreeGrafter"/>
</dbReference>
<dbReference type="STRING" id="1612624.ADU59_07390"/>
<dbReference type="GO" id="GO:0000166">
    <property type="term" value="F:nucleotide binding"/>
    <property type="evidence" value="ECO:0007669"/>
    <property type="project" value="UniProtKB-KW"/>
</dbReference>
<dbReference type="CDD" id="cd00754">
    <property type="entry name" value="Ubl_MoaD"/>
    <property type="match status" value="1"/>
</dbReference>
<evidence type="ECO:0000313" key="4">
    <source>
        <dbReference type="EMBL" id="OBZ96176.1"/>
    </source>
</evidence>
<dbReference type="RefSeq" id="WP_068953204.1">
    <property type="nucleotide sequence ID" value="NZ_LGLV01000005.1"/>
</dbReference>
<keyword evidence="1" id="KW-0547">Nucleotide-binding</keyword>
<dbReference type="AlphaFoldDB" id="A0A1C7P5D4"/>
<evidence type="ECO:0000313" key="5">
    <source>
        <dbReference type="Proteomes" id="UP000093111"/>
    </source>
</evidence>
<sequence length="86" mass="9407">MASVNLVYFAWVRERIGKGEETLELPGTVVTAGDLLAHLKTLGEEYEAALEHQNVIRVAINQEHVDHDEPIAGAREIALFPPMTGG</sequence>
<evidence type="ECO:0000256" key="3">
    <source>
        <dbReference type="ARBA" id="ARBA00024247"/>
    </source>
</evidence>
<dbReference type="EMBL" id="LGLV01000005">
    <property type="protein sequence ID" value="OBZ96176.1"/>
    <property type="molecule type" value="Genomic_DNA"/>
</dbReference>
<dbReference type="Gene3D" id="3.10.20.30">
    <property type="match status" value="1"/>
</dbReference>
<protein>
    <recommendedName>
        <fullName evidence="3">Molybdopterin synthase sulfur carrier subunit</fullName>
    </recommendedName>
</protein>
<dbReference type="InterPro" id="IPR012675">
    <property type="entry name" value="Beta-grasp_dom_sf"/>
</dbReference>
<dbReference type="Pfam" id="PF02597">
    <property type="entry name" value="ThiS"/>
    <property type="match status" value="1"/>
</dbReference>
<dbReference type="GO" id="GO:0006777">
    <property type="term" value="P:Mo-molybdopterin cofactor biosynthetic process"/>
    <property type="evidence" value="ECO:0007669"/>
    <property type="project" value="InterPro"/>
</dbReference>
<name>A0A1C7P5D4_9HYPH</name>
<evidence type="ECO:0000256" key="1">
    <source>
        <dbReference type="ARBA" id="ARBA00022741"/>
    </source>
</evidence>
<dbReference type="NCBIfam" id="TIGR01682">
    <property type="entry name" value="moaD"/>
    <property type="match status" value="1"/>
</dbReference>
<dbReference type="InterPro" id="IPR016155">
    <property type="entry name" value="Mopterin_synth/thiamin_S_b"/>
</dbReference>
<dbReference type="InterPro" id="IPR044672">
    <property type="entry name" value="MOCS2A"/>
</dbReference>
<keyword evidence="5" id="KW-1185">Reference proteome</keyword>